<reference evidence="1 2" key="1">
    <citation type="submission" date="2020-10" db="EMBL/GenBank/DDBJ databases">
        <title>ChiBAC.</title>
        <authorList>
            <person name="Zenner C."/>
            <person name="Hitch T.C.A."/>
            <person name="Clavel T."/>
        </authorList>
    </citation>
    <scope>NUCLEOTIDE SEQUENCE [LARGE SCALE GENOMIC DNA]</scope>
    <source>
        <strain evidence="1 2">DSM 109015</strain>
    </source>
</reference>
<accession>A0ABR9R0L9</accession>
<organism evidence="1 2">
    <name type="scientific">Gemmiger gallinarum</name>
    <dbReference type="NCBI Taxonomy" id="2779354"/>
    <lineage>
        <taxon>Bacteria</taxon>
        <taxon>Bacillati</taxon>
        <taxon>Bacillota</taxon>
        <taxon>Clostridia</taxon>
        <taxon>Eubacteriales</taxon>
        <taxon>Gemmiger</taxon>
    </lineage>
</organism>
<proteinExistence type="predicted"/>
<dbReference type="SUPFAM" id="SSF140736">
    <property type="entry name" value="Rv1873-like"/>
    <property type="match status" value="1"/>
</dbReference>
<dbReference type="Pfam" id="PF08837">
    <property type="entry name" value="DUF1810"/>
    <property type="match status" value="1"/>
</dbReference>
<dbReference type="Proteomes" id="UP000768567">
    <property type="component" value="Unassembled WGS sequence"/>
</dbReference>
<sequence length="145" mass="16476">MALQNDLYRFVSAQQTSYRQALAEIQNGRKVTHWMWFIFPQLQGLGHSATSQYYAIRSLDEARAYLQDPYLGGNLLEISRALLALDTNDPVQVFGRPDDRKLCSSMTLFACASPECTVFSQVLQKYFGGRKDRRTLRMLGIGDDA</sequence>
<keyword evidence="2" id="KW-1185">Reference proteome</keyword>
<gene>
    <name evidence="1" type="ORF">INF35_02490</name>
</gene>
<dbReference type="EMBL" id="JADCKC010000001">
    <property type="protein sequence ID" value="MBE5036658.1"/>
    <property type="molecule type" value="Genomic_DNA"/>
</dbReference>
<protein>
    <submittedName>
        <fullName evidence="1">DUF1810 domain-containing protein</fullName>
    </submittedName>
</protein>
<dbReference type="PIRSF" id="PIRSF008546">
    <property type="entry name" value="UCP008546"/>
    <property type="match status" value="1"/>
</dbReference>
<name>A0ABR9R0L9_9FIRM</name>
<dbReference type="Gene3D" id="1.25.40.380">
    <property type="entry name" value="Protein of unknown function DUF1810"/>
    <property type="match status" value="1"/>
</dbReference>
<dbReference type="RefSeq" id="WP_193499950.1">
    <property type="nucleotide sequence ID" value="NZ_JADCKC010000001.1"/>
</dbReference>
<evidence type="ECO:0000313" key="1">
    <source>
        <dbReference type="EMBL" id="MBE5036658.1"/>
    </source>
</evidence>
<evidence type="ECO:0000313" key="2">
    <source>
        <dbReference type="Proteomes" id="UP000768567"/>
    </source>
</evidence>
<dbReference type="InterPro" id="IPR014937">
    <property type="entry name" value="DUF1810"/>
</dbReference>
<dbReference type="InterPro" id="IPR036287">
    <property type="entry name" value="Rv1873-like_sf"/>
</dbReference>
<comment type="caution">
    <text evidence="1">The sequence shown here is derived from an EMBL/GenBank/DDBJ whole genome shotgun (WGS) entry which is preliminary data.</text>
</comment>